<dbReference type="InterPro" id="IPR002550">
    <property type="entry name" value="CNNM"/>
</dbReference>
<keyword evidence="6 8" id="KW-0129">CBS domain</keyword>
<dbReference type="SMART" id="SM00116">
    <property type="entry name" value="CBS"/>
    <property type="match status" value="2"/>
</dbReference>
<organism evidence="13 14">
    <name type="scientific">Hungatella hathewayi DSM 13479</name>
    <dbReference type="NCBI Taxonomy" id="566550"/>
    <lineage>
        <taxon>Bacteria</taxon>
        <taxon>Bacillati</taxon>
        <taxon>Bacillota</taxon>
        <taxon>Clostridia</taxon>
        <taxon>Lachnospirales</taxon>
        <taxon>Lachnospiraceae</taxon>
        <taxon>Hungatella</taxon>
    </lineage>
</organism>
<dbReference type="InterPro" id="IPR036318">
    <property type="entry name" value="FAD-bd_PCMH-like_sf"/>
</dbReference>
<keyword evidence="4" id="KW-0677">Repeat</keyword>
<dbReference type="SMART" id="SM01091">
    <property type="entry name" value="CorC_HlyC"/>
    <property type="match status" value="1"/>
</dbReference>
<dbReference type="SUPFAM" id="SSF56176">
    <property type="entry name" value="FAD-binding/transporter-associated domain-like"/>
    <property type="match status" value="1"/>
</dbReference>
<dbReference type="PANTHER" id="PTHR22777:SF17">
    <property type="entry name" value="UPF0053 PROTEIN SLL0260"/>
    <property type="match status" value="1"/>
</dbReference>
<feature type="transmembrane region" description="Helical" evidence="10">
    <location>
        <begin position="70"/>
        <end position="87"/>
    </location>
</feature>
<dbReference type="SUPFAM" id="SSF54631">
    <property type="entry name" value="CBS-domain pair"/>
    <property type="match status" value="1"/>
</dbReference>
<comment type="similarity">
    <text evidence="2">Belongs to the UPF0053 family.</text>
</comment>
<accession>D3ABR5</accession>
<dbReference type="Pfam" id="PF00571">
    <property type="entry name" value="CBS"/>
    <property type="match status" value="2"/>
</dbReference>
<proteinExistence type="inferred from homology"/>
<evidence type="ECO:0000313" key="13">
    <source>
        <dbReference type="EMBL" id="EFD00738.1"/>
    </source>
</evidence>
<evidence type="ECO:0000256" key="3">
    <source>
        <dbReference type="ARBA" id="ARBA00022692"/>
    </source>
</evidence>
<sequence length="419" mass="47071">MESDTISLIIIVFCIIMSAYFSATETAFSSLNRIRVKNMAEKGNKRAALVLKLSEDYDGMLSTILIGNNIVNIACASLSTLIFVRFLGDEAGASVSTVVTTIVVLIFGEVSPKSIAKESPERLAMLSAPLLNVFIKILAPANFLFRQWKKLLSAVFRSSDERGITEEELLTIVDEAEQGGGINKQEGTLIRSAIEFTELEAGDIFTPRIDIIGIPMDADKEEIAELFARTGFSRLPVYEDNIDHIIGILYQKDFHNYIIRTDRDIREMIKPAMFIAQTKKIGQLLKELQRDKMHIAVILDEFGGTVGIVTLEDILEELVGDIWDEHDTVVQEIEKISDQEYLVLGSANIDRLFELLQKDQDFNFLTASGWVMELAGRIPKEGDSFEYQNLNVTVLKMAEKRVEQIRVMVKDNQPPLPEE</sequence>
<feature type="domain" description="CBS" evidence="11">
    <location>
        <begin position="268"/>
        <end position="328"/>
    </location>
</feature>
<comment type="subcellular location">
    <subcellularLocation>
        <location evidence="1">Membrane</location>
        <topology evidence="1">Multi-pass membrane protein</topology>
    </subcellularLocation>
</comment>
<dbReference type="InterPro" id="IPR046342">
    <property type="entry name" value="CBS_dom_sf"/>
</dbReference>
<keyword evidence="3 9" id="KW-0812">Transmembrane</keyword>
<evidence type="ECO:0000259" key="11">
    <source>
        <dbReference type="PROSITE" id="PS51371"/>
    </source>
</evidence>
<feature type="domain" description="CNNM transmembrane" evidence="12">
    <location>
        <begin position="1"/>
        <end position="186"/>
    </location>
</feature>
<evidence type="ECO:0000256" key="6">
    <source>
        <dbReference type="ARBA" id="ARBA00023122"/>
    </source>
</evidence>
<feature type="transmembrane region" description="Helical" evidence="10">
    <location>
        <begin position="123"/>
        <end position="145"/>
    </location>
</feature>
<dbReference type="GeneID" id="93152976"/>
<dbReference type="PROSITE" id="PS51371">
    <property type="entry name" value="CBS"/>
    <property type="match status" value="2"/>
</dbReference>
<name>D3ABR5_9FIRM</name>
<evidence type="ECO:0000256" key="10">
    <source>
        <dbReference type="SAM" id="Phobius"/>
    </source>
</evidence>
<reference evidence="13 14" key="1">
    <citation type="submission" date="2010-01" db="EMBL/GenBank/DDBJ databases">
        <authorList>
            <person name="Weinstock G."/>
            <person name="Sodergren E."/>
            <person name="Clifton S."/>
            <person name="Fulton L."/>
            <person name="Fulton B."/>
            <person name="Courtney L."/>
            <person name="Fronick C."/>
            <person name="Harrison M."/>
            <person name="Strong C."/>
            <person name="Farmer C."/>
            <person name="Delahaunty K."/>
            <person name="Markovic C."/>
            <person name="Hall O."/>
            <person name="Minx P."/>
            <person name="Tomlinson C."/>
            <person name="Mitreva M."/>
            <person name="Nelson J."/>
            <person name="Hou S."/>
            <person name="Wollam A."/>
            <person name="Pepin K.H."/>
            <person name="Johnson M."/>
            <person name="Bhonagiri V."/>
            <person name="Nash W.E."/>
            <person name="Warren W."/>
            <person name="Chinwalla A."/>
            <person name="Mardis E.R."/>
            <person name="Wilson R.K."/>
        </authorList>
    </citation>
    <scope>NUCLEOTIDE SEQUENCE [LARGE SCALE GENOMIC DNA]</scope>
    <source>
        <strain evidence="13 14">DSM 13479</strain>
    </source>
</reference>
<dbReference type="InterPro" id="IPR000644">
    <property type="entry name" value="CBS_dom"/>
</dbReference>
<dbReference type="Proteomes" id="UP000004968">
    <property type="component" value="Unassembled WGS sequence"/>
</dbReference>
<evidence type="ECO:0000259" key="12">
    <source>
        <dbReference type="PROSITE" id="PS51846"/>
    </source>
</evidence>
<dbReference type="InterPro" id="IPR005170">
    <property type="entry name" value="Transptr-assoc_dom"/>
</dbReference>
<dbReference type="PROSITE" id="PS51846">
    <property type="entry name" value="CNNM"/>
    <property type="match status" value="1"/>
</dbReference>
<comment type="caution">
    <text evidence="13">The sequence shown here is derived from an EMBL/GenBank/DDBJ whole genome shotgun (WGS) entry which is preliminary data.</text>
</comment>
<dbReference type="GO" id="GO:0050660">
    <property type="term" value="F:flavin adenine dinucleotide binding"/>
    <property type="evidence" value="ECO:0007669"/>
    <property type="project" value="InterPro"/>
</dbReference>
<keyword evidence="5 9" id="KW-1133">Transmembrane helix</keyword>
<dbReference type="PANTHER" id="PTHR22777">
    <property type="entry name" value="HEMOLYSIN-RELATED"/>
    <property type="match status" value="1"/>
</dbReference>
<gene>
    <name evidence="13" type="ORF">CLOSTHATH_01043</name>
</gene>
<evidence type="ECO:0000256" key="1">
    <source>
        <dbReference type="ARBA" id="ARBA00004141"/>
    </source>
</evidence>
<feature type="transmembrane region" description="Helical" evidence="10">
    <location>
        <begin position="6"/>
        <end position="28"/>
    </location>
</feature>
<feature type="transmembrane region" description="Helical" evidence="10">
    <location>
        <begin position="93"/>
        <end position="111"/>
    </location>
</feature>
<evidence type="ECO:0000256" key="7">
    <source>
        <dbReference type="ARBA" id="ARBA00023136"/>
    </source>
</evidence>
<dbReference type="InterPro" id="IPR016169">
    <property type="entry name" value="FAD-bd_PCMH_sub2"/>
</dbReference>
<dbReference type="AlphaFoldDB" id="D3ABR5"/>
<dbReference type="EMBL" id="ACIO01000073">
    <property type="protein sequence ID" value="EFD00738.1"/>
    <property type="molecule type" value="Genomic_DNA"/>
</dbReference>
<keyword evidence="7 9" id="KW-0472">Membrane</keyword>
<feature type="domain" description="CBS" evidence="11">
    <location>
        <begin position="205"/>
        <end position="265"/>
    </location>
</feature>
<dbReference type="InterPro" id="IPR044751">
    <property type="entry name" value="Ion_transp-like_CBS"/>
</dbReference>
<evidence type="ECO:0000256" key="5">
    <source>
        <dbReference type="ARBA" id="ARBA00022989"/>
    </source>
</evidence>
<protein>
    <recommendedName>
        <fullName evidence="15">CBS domain protein</fullName>
    </recommendedName>
</protein>
<dbReference type="GO" id="GO:0005886">
    <property type="term" value="C:plasma membrane"/>
    <property type="evidence" value="ECO:0007669"/>
    <property type="project" value="TreeGrafter"/>
</dbReference>
<evidence type="ECO:0000256" key="2">
    <source>
        <dbReference type="ARBA" id="ARBA00006337"/>
    </source>
</evidence>
<evidence type="ECO:0000313" key="14">
    <source>
        <dbReference type="Proteomes" id="UP000004968"/>
    </source>
</evidence>
<dbReference type="Gene3D" id="3.10.580.10">
    <property type="entry name" value="CBS-domain"/>
    <property type="match status" value="1"/>
</dbReference>
<evidence type="ECO:0000256" key="9">
    <source>
        <dbReference type="PROSITE-ProRule" id="PRU01193"/>
    </source>
</evidence>
<evidence type="ECO:0008006" key="15">
    <source>
        <dbReference type="Google" id="ProtNLM"/>
    </source>
</evidence>
<evidence type="ECO:0000256" key="4">
    <source>
        <dbReference type="ARBA" id="ARBA00022737"/>
    </source>
</evidence>
<dbReference type="Gene3D" id="3.30.465.10">
    <property type="match status" value="1"/>
</dbReference>
<dbReference type="RefSeq" id="WP_006771585.1">
    <property type="nucleotide sequence ID" value="NZ_GG667616.1"/>
</dbReference>
<evidence type="ECO:0000256" key="8">
    <source>
        <dbReference type="PROSITE-ProRule" id="PRU00703"/>
    </source>
</evidence>
<dbReference type="HOGENOM" id="CLU_015237_4_1_9"/>
<dbReference type="CDD" id="cd04590">
    <property type="entry name" value="CBS_pair_CorC_HlyC_assoc"/>
    <property type="match status" value="1"/>
</dbReference>
<dbReference type="Pfam" id="PF01595">
    <property type="entry name" value="CNNM"/>
    <property type="match status" value="1"/>
</dbReference>
<dbReference type="Pfam" id="PF03471">
    <property type="entry name" value="CorC_HlyC"/>
    <property type="match status" value="1"/>
</dbReference>
<dbReference type="FunFam" id="3.10.580.10:FF:000002">
    <property type="entry name" value="Magnesium/cobalt efflux protein CorC"/>
    <property type="match status" value="1"/>
</dbReference>